<reference evidence="2" key="2">
    <citation type="submission" date="2020-04" db="EMBL/GenBank/DDBJ databases">
        <authorList>
            <consortium name="NCBI Genome Project"/>
        </authorList>
    </citation>
    <scope>NUCLEOTIDE SEQUENCE</scope>
    <source>
        <strain evidence="2">CBS 342.82</strain>
    </source>
</reference>
<evidence type="ECO:0000313" key="2">
    <source>
        <dbReference type="RefSeq" id="XP_033460463.1"/>
    </source>
</evidence>
<organism evidence="2">
    <name type="scientific">Dissoconium aciculare CBS 342.82</name>
    <dbReference type="NCBI Taxonomy" id="1314786"/>
    <lineage>
        <taxon>Eukaryota</taxon>
        <taxon>Fungi</taxon>
        <taxon>Dikarya</taxon>
        <taxon>Ascomycota</taxon>
        <taxon>Pezizomycotina</taxon>
        <taxon>Dothideomycetes</taxon>
        <taxon>Dothideomycetidae</taxon>
        <taxon>Mycosphaerellales</taxon>
        <taxon>Dissoconiaceae</taxon>
        <taxon>Dissoconium</taxon>
    </lineage>
</organism>
<reference evidence="2" key="3">
    <citation type="submission" date="2025-08" db="UniProtKB">
        <authorList>
            <consortium name="RefSeq"/>
        </authorList>
    </citation>
    <scope>IDENTIFICATION</scope>
    <source>
        <strain evidence="2">CBS 342.82</strain>
    </source>
</reference>
<evidence type="ECO:0000313" key="1">
    <source>
        <dbReference type="Proteomes" id="UP000504637"/>
    </source>
</evidence>
<accession>A0A6J3M9D9</accession>
<protein>
    <submittedName>
        <fullName evidence="2">Uncharacterized protein</fullName>
    </submittedName>
</protein>
<dbReference type="AlphaFoldDB" id="A0A6J3M9D9"/>
<proteinExistence type="predicted"/>
<gene>
    <name evidence="2" type="ORF">K489DRAFT_379428</name>
</gene>
<keyword evidence="1" id="KW-1185">Reference proteome</keyword>
<sequence>MPREARGVRRVSLGPGLGLCLSLCLDQMNPTFHYGNMDFHEARLIAQRGSKALDRQHVIYAFMLRPWLPSLSRRRRPSRHWA</sequence>
<dbReference type="Proteomes" id="UP000504637">
    <property type="component" value="Unplaced"/>
</dbReference>
<dbReference type="RefSeq" id="XP_033460463.1">
    <property type="nucleotide sequence ID" value="XM_033604645.1"/>
</dbReference>
<reference evidence="2" key="1">
    <citation type="submission" date="2020-01" db="EMBL/GenBank/DDBJ databases">
        <authorList>
            <consortium name="DOE Joint Genome Institute"/>
            <person name="Haridas S."/>
            <person name="Albert R."/>
            <person name="Binder M."/>
            <person name="Bloem J."/>
            <person name="Labutti K."/>
            <person name="Salamov A."/>
            <person name="Andreopoulos B."/>
            <person name="Baker S.E."/>
            <person name="Barry K."/>
            <person name="Bills G."/>
            <person name="Bluhm B.H."/>
            <person name="Cannon C."/>
            <person name="Castanera R."/>
            <person name="Culley D.E."/>
            <person name="Daum C."/>
            <person name="Ezra D."/>
            <person name="Gonzalez J.B."/>
            <person name="Henrissat B."/>
            <person name="Kuo A."/>
            <person name="Liang C."/>
            <person name="Lipzen A."/>
            <person name="Lutzoni F."/>
            <person name="Magnuson J."/>
            <person name="Mondo S."/>
            <person name="Nolan M."/>
            <person name="Ohm R."/>
            <person name="Pangilinan J."/>
            <person name="Park H.-J."/>
            <person name="Ramirez L."/>
            <person name="Alfaro M."/>
            <person name="Sun H."/>
            <person name="Tritt A."/>
            <person name="Yoshinaga Y."/>
            <person name="Zwiers L.-H."/>
            <person name="Turgeon B.G."/>
            <person name="Goodwin S.B."/>
            <person name="Spatafora J.W."/>
            <person name="Crous P.W."/>
            <person name="Grigoriev I.V."/>
        </authorList>
    </citation>
    <scope>NUCLEOTIDE SEQUENCE</scope>
    <source>
        <strain evidence="2">CBS 342.82</strain>
    </source>
</reference>
<dbReference type="GeneID" id="54362445"/>
<name>A0A6J3M9D9_9PEZI</name>